<evidence type="ECO:0000313" key="3">
    <source>
        <dbReference type="Proteomes" id="UP000050794"/>
    </source>
</evidence>
<protein>
    <submittedName>
        <fullName evidence="4">MAM domain-containing protein</fullName>
    </submittedName>
</protein>
<reference evidence="4" key="1">
    <citation type="submission" date="2016-06" db="UniProtKB">
        <authorList>
            <consortium name="WormBaseParasite"/>
        </authorList>
    </citation>
    <scope>IDENTIFICATION</scope>
</reference>
<accession>A0A183UGG8</accession>
<dbReference type="WBParaSite" id="TCNE_0000758801-mRNA-1">
    <property type="protein sequence ID" value="TCNE_0000758801-mRNA-1"/>
    <property type="gene ID" value="TCNE_0000758801"/>
</dbReference>
<dbReference type="AlphaFoldDB" id="A0A183UGG8"/>
<organism evidence="3 4">
    <name type="scientific">Toxocara canis</name>
    <name type="common">Canine roundworm</name>
    <dbReference type="NCBI Taxonomy" id="6265"/>
    <lineage>
        <taxon>Eukaryota</taxon>
        <taxon>Metazoa</taxon>
        <taxon>Ecdysozoa</taxon>
        <taxon>Nematoda</taxon>
        <taxon>Chromadorea</taxon>
        <taxon>Rhabditida</taxon>
        <taxon>Spirurina</taxon>
        <taxon>Ascaridomorpha</taxon>
        <taxon>Ascaridoidea</taxon>
        <taxon>Toxocaridae</taxon>
        <taxon>Toxocara</taxon>
    </lineage>
</organism>
<gene>
    <name evidence="2" type="ORF">TCNE_LOCUS7588</name>
</gene>
<feature type="region of interest" description="Disordered" evidence="1">
    <location>
        <begin position="1"/>
        <end position="20"/>
    </location>
</feature>
<evidence type="ECO:0000313" key="2">
    <source>
        <dbReference type="EMBL" id="VDM38909.1"/>
    </source>
</evidence>
<dbReference type="EMBL" id="UYWY01019713">
    <property type="protein sequence ID" value="VDM38909.1"/>
    <property type="molecule type" value="Genomic_DNA"/>
</dbReference>
<proteinExistence type="predicted"/>
<dbReference type="Proteomes" id="UP000050794">
    <property type="component" value="Unassembled WGS sequence"/>
</dbReference>
<evidence type="ECO:0000313" key="4">
    <source>
        <dbReference type="WBParaSite" id="TCNE_0000758801-mRNA-1"/>
    </source>
</evidence>
<keyword evidence="3" id="KW-1185">Reference proteome</keyword>
<sequence length="341" mass="40228">MKHEQHHHHHHYHYHHHHYHQHHQCQQQEQHVHVWGTLLAFWQLFQSAQALYHITAERPISLLMETCSHERKPLTDNTMLFFPEKVKFCTTLFTSKRKAHYEKDVKRTANLHTGYNNEYRISPDLGYYAGCQKAISLYISQLAAGKTPTWNATNANCPLYRLPNTYKSWIRYELYHNKAYRQFWSNHSSIFLVKPDYLLQRNGTEIDWLASLLTFRIRLLGCGEAEYLVNVDTEWNKPLWMLMHYRLRREDHIHYTSLVANATLDRWTTATFAVIPSTDTQELCVQISWETSEKTLSQCVSFELDGACVQQNAAILHDGLSRNASLLFVILLLFFKSAYCE</sequence>
<reference evidence="2 3" key="2">
    <citation type="submission" date="2018-11" db="EMBL/GenBank/DDBJ databases">
        <authorList>
            <consortium name="Pathogen Informatics"/>
        </authorList>
    </citation>
    <scope>NUCLEOTIDE SEQUENCE [LARGE SCALE GENOMIC DNA]</scope>
</reference>
<evidence type="ECO:0000256" key="1">
    <source>
        <dbReference type="SAM" id="MobiDB-lite"/>
    </source>
</evidence>
<name>A0A183UGG8_TOXCA</name>